<dbReference type="Gene3D" id="3.40.50.150">
    <property type="entry name" value="Vaccinia Virus protein VP39"/>
    <property type="match status" value="1"/>
</dbReference>
<dbReference type="EMBL" id="CP091244">
    <property type="protein sequence ID" value="UJS24350.1"/>
    <property type="molecule type" value="Genomic_DNA"/>
</dbReference>
<dbReference type="GO" id="GO:0008168">
    <property type="term" value="F:methyltransferase activity"/>
    <property type="evidence" value="ECO:0007669"/>
    <property type="project" value="UniProtKB-KW"/>
</dbReference>
<reference evidence="2" key="1">
    <citation type="journal article" date="2022" name="Microorganisms">
        <title>Two New Species of Filamentous Sulfur Bacteria of the Genus Thiothrix, Thiothrix winogradskyi sp. nov. and 'Candidatus Thiothrix sulfatifontis' sp. nov.</title>
        <authorList>
            <person name="Ravin N.V."/>
            <person name="Rossetti S."/>
            <person name="Beletsky A.V."/>
            <person name="Kadnikov V.V."/>
            <person name="Rudenko T.S."/>
            <person name="Smolyakov D.D."/>
            <person name="Moskvitina M.I."/>
            <person name="Gureeva M.V."/>
            <person name="Mardanov A.V."/>
            <person name="Grabovich M.Y."/>
        </authorList>
    </citation>
    <scope>NUCLEOTIDE SEQUENCE</scope>
    <source>
        <strain evidence="2">CT3</strain>
    </source>
</reference>
<sequence length="419" mass="48173">MKFVSYAQNYEDVMLWRAFHAVDKGFFIDVGANAPVADSVTYLFYERGWRGINIEPVAQWFAMLAESRVADINLNVAISDTADSLILYDVPDTGLATADPEIAERHRQEGFKLSECSVPAVTLDAVCKQYAPNTIHFLKIDVEGVETAVIRSIDLERYRPQIILVEATLPNSTEVRYAEWEMLITGKRYDFVYFDGLNRFYVAQEVGHLREVFIAPPNVLDDFMPYREVILRDMIAHLQERLAHDVQQAQQETQQQALAYQHLHQQHEQMQQQHIALVREKTSIQQELMGVYAGTAWRITKPLRLLADHGKPLLRKVVKGGSAWISLKPESRLRRTTYQLKGLAVRLLKKLVRKTKYFADTNPLFAHFVKKLIQRFPSIHKRLARMLLRSHHVPDRQTLSPSQIGSAANTLYTKMKSNT</sequence>
<dbReference type="PANTHER" id="PTHR34009">
    <property type="entry name" value="PROTEIN STAR"/>
    <property type="match status" value="1"/>
</dbReference>
<dbReference type="InterPro" id="IPR006342">
    <property type="entry name" value="FkbM_mtfrase"/>
</dbReference>
<dbReference type="NCBIfam" id="TIGR01444">
    <property type="entry name" value="fkbM_fam"/>
    <property type="match status" value="1"/>
</dbReference>
<proteinExistence type="predicted"/>
<accession>A0ABY3T014</accession>
<dbReference type="Proteomes" id="UP001054801">
    <property type="component" value="Chromosome"/>
</dbReference>
<protein>
    <submittedName>
        <fullName evidence="2">FkbM family methyltransferase</fullName>
    </submittedName>
</protein>
<keyword evidence="3" id="KW-1185">Reference proteome</keyword>
<gene>
    <name evidence="2" type="ORF">L2Y54_20840</name>
</gene>
<dbReference type="SUPFAM" id="SSF53335">
    <property type="entry name" value="S-adenosyl-L-methionine-dependent methyltransferases"/>
    <property type="match status" value="1"/>
</dbReference>
<feature type="domain" description="Methyltransferase FkbM" evidence="1">
    <location>
        <begin position="29"/>
        <end position="191"/>
    </location>
</feature>
<dbReference type="GO" id="GO:0032259">
    <property type="term" value="P:methylation"/>
    <property type="evidence" value="ECO:0007669"/>
    <property type="project" value="UniProtKB-KW"/>
</dbReference>
<dbReference type="Pfam" id="PF05050">
    <property type="entry name" value="Methyltransf_21"/>
    <property type="match status" value="1"/>
</dbReference>
<dbReference type="InterPro" id="IPR053202">
    <property type="entry name" value="EGF_Rcpt_Signaling_Reg"/>
</dbReference>
<evidence type="ECO:0000259" key="1">
    <source>
        <dbReference type="Pfam" id="PF05050"/>
    </source>
</evidence>
<organism evidence="2 3">
    <name type="scientific">Thiothrix winogradskyi</name>
    <dbReference type="NCBI Taxonomy" id="96472"/>
    <lineage>
        <taxon>Bacteria</taxon>
        <taxon>Pseudomonadati</taxon>
        <taxon>Pseudomonadota</taxon>
        <taxon>Gammaproteobacteria</taxon>
        <taxon>Thiotrichales</taxon>
        <taxon>Thiotrichaceae</taxon>
        <taxon>Thiothrix</taxon>
    </lineage>
</organism>
<keyword evidence="2" id="KW-0489">Methyltransferase</keyword>
<evidence type="ECO:0000313" key="3">
    <source>
        <dbReference type="Proteomes" id="UP001054801"/>
    </source>
</evidence>
<keyword evidence="2" id="KW-0808">Transferase</keyword>
<dbReference type="RefSeq" id="WP_236498787.1">
    <property type="nucleotide sequence ID" value="NZ_CP091244.1"/>
</dbReference>
<name>A0ABY3T014_9GAMM</name>
<evidence type="ECO:0000313" key="2">
    <source>
        <dbReference type="EMBL" id="UJS24350.1"/>
    </source>
</evidence>
<dbReference type="PANTHER" id="PTHR34009:SF2">
    <property type="entry name" value="PROTEIN STAR"/>
    <property type="match status" value="1"/>
</dbReference>
<dbReference type="InterPro" id="IPR029063">
    <property type="entry name" value="SAM-dependent_MTases_sf"/>
</dbReference>